<dbReference type="InterPro" id="IPR049712">
    <property type="entry name" value="Poly_export"/>
</dbReference>
<dbReference type="KEGG" id="cox:E0W60_00040"/>
<dbReference type="AlphaFoldDB" id="A0A4P7L3R8"/>
<dbReference type="Proteomes" id="UP000295294">
    <property type="component" value="Chromosome 1"/>
</dbReference>
<dbReference type="Gene3D" id="3.10.560.10">
    <property type="entry name" value="Outer membrane lipoprotein wza domain like"/>
    <property type="match status" value="2"/>
</dbReference>
<evidence type="ECO:0000313" key="5">
    <source>
        <dbReference type="EMBL" id="QBY49675.1"/>
    </source>
</evidence>
<protein>
    <submittedName>
        <fullName evidence="5">Polysialic acid transporter</fullName>
    </submittedName>
</protein>
<feature type="signal peptide" evidence="2">
    <location>
        <begin position="1"/>
        <end position="20"/>
    </location>
</feature>
<name>A0A4P7L3R8_9BURK</name>
<feature type="domain" description="Soluble ligand binding" evidence="4">
    <location>
        <begin position="475"/>
        <end position="521"/>
    </location>
</feature>
<feature type="chain" id="PRO_5020471245" evidence="2">
    <location>
        <begin position="21"/>
        <end position="581"/>
    </location>
</feature>
<evidence type="ECO:0000256" key="2">
    <source>
        <dbReference type="SAM" id="SignalP"/>
    </source>
</evidence>
<gene>
    <name evidence="5" type="ORF">E0W60_00040</name>
</gene>
<organism evidence="5 6">
    <name type="scientific">Cupriavidus oxalaticus</name>
    <dbReference type="NCBI Taxonomy" id="96344"/>
    <lineage>
        <taxon>Bacteria</taxon>
        <taxon>Pseudomonadati</taxon>
        <taxon>Pseudomonadota</taxon>
        <taxon>Betaproteobacteria</taxon>
        <taxon>Burkholderiales</taxon>
        <taxon>Burkholderiaceae</taxon>
        <taxon>Cupriavidus</taxon>
    </lineage>
</organism>
<feature type="domain" description="Polysaccharide export protein N-terminal" evidence="3">
    <location>
        <begin position="100"/>
        <end position="162"/>
    </location>
</feature>
<accession>A0A4P7L3R8</accession>
<keyword evidence="1 2" id="KW-0732">Signal</keyword>
<sequence>MRSIFAAMALGMAIVVTAHAADVDPLGINQALGLSNAASVNARSAKLPAEARAGSPDQAVPDIRPQSPQLFDYSANISSDVFGANLFTGAFARQGATQFNPDYVVAVGDKIQVRLWGAFDFDAPLTVDPQGNIFVPHAGPVRVLGVRNQDLQQLVNAAVTKVFRSNVFSYASLAAAQPVRVFVSGFVNRPGLYSGTSMDSLLHYLDQAGGIDPARGSFLTVEVKRGTRVRATANLYEFLLNGTMPLIQLADGDVIFVAPRRNSVKVSGLVQNAKRFEFADQKLSVSDLARIAKPQASATHVRVIRNTGITKHVDYYALTDASGAMLGNGDEVEFTADKKPGTITVRVEGEHLSAQEYVLPYGARIGDLLKHVQYSERSDKDSVQLFRLSVKERQSEMLRASLRTLENVALTARSGTSDEARLRKEEAELILQWVERAKKIEPSGQVVIAQASTRDDLLLENGDVLRVPTLDGLVLINGEVLFPNAIAFERSLTLDDYINRAGGYTQNADAARVVVARRDGTFVQATGDKGWFFLSNGDVSVRPGDEVLVLPKIDVKSRQIWKDMTQILYQIAVSAKVVLGL</sequence>
<proteinExistence type="predicted"/>
<dbReference type="EMBL" id="CP038634">
    <property type="protein sequence ID" value="QBY49675.1"/>
    <property type="molecule type" value="Genomic_DNA"/>
</dbReference>
<dbReference type="InterPro" id="IPR003715">
    <property type="entry name" value="Poly_export_N"/>
</dbReference>
<evidence type="ECO:0000259" key="4">
    <source>
        <dbReference type="Pfam" id="PF10531"/>
    </source>
</evidence>
<dbReference type="Pfam" id="PF10531">
    <property type="entry name" value="SLBB"/>
    <property type="match status" value="1"/>
</dbReference>
<dbReference type="Pfam" id="PF02563">
    <property type="entry name" value="Poly_export"/>
    <property type="match status" value="1"/>
</dbReference>
<evidence type="ECO:0000313" key="6">
    <source>
        <dbReference type="Proteomes" id="UP000295294"/>
    </source>
</evidence>
<reference evidence="5 6" key="1">
    <citation type="submission" date="2019-03" db="EMBL/GenBank/DDBJ databases">
        <title>Efficiently degradation of phenoxyalkanoic acid herbicides by Cupriavidus oxalaticus strain X32.</title>
        <authorList>
            <person name="Sheng X."/>
        </authorList>
    </citation>
    <scope>NUCLEOTIDE SEQUENCE [LARGE SCALE GENOMIC DNA]</scope>
    <source>
        <strain evidence="5 6">X32</strain>
    </source>
</reference>
<dbReference type="PANTHER" id="PTHR33619:SF3">
    <property type="entry name" value="POLYSACCHARIDE EXPORT PROTEIN GFCE-RELATED"/>
    <property type="match status" value="1"/>
</dbReference>
<dbReference type="InterPro" id="IPR019554">
    <property type="entry name" value="Soluble_ligand-bd"/>
</dbReference>
<dbReference type="GO" id="GO:0015159">
    <property type="term" value="F:polysaccharide transmembrane transporter activity"/>
    <property type="evidence" value="ECO:0007669"/>
    <property type="project" value="InterPro"/>
</dbReference>
<dbReference type="RefSeq" id="WP_135702482.1">
    <property type="nucleotide sequence ID" value="NZ_CP038634.1"/>
</dbReference>
<evidence type="ECO:0000256" key="1">
    <source>
        <dbReference type="ARBA" id="ARBA00022729"/>
    </source>
</evidence>
<evidence type="ECO:0000259" key="3">
    <source>
        <dbReference type="Pfam" id="PF02563"/>
    </source>
</evidence>
<dbReference type="OrthoDB" id="9815244at2"/>
<dbReference type="PANTHER" id="PTHR33619">
    <property type="entry name" value="POLYSACCHARIDE EXPORT PROTEIN GFCE-RELATED"/>
    <property type="match status" value="1"/>
</dbReference>